<dbReference type="Gene3D" id="3.30.750.140">
    <property type="match status" value="1"/>
</dbReference>
<name>A0ABT1RG13_9HYPH</name>
<accession>A0ABT1RG13</accession>
<comment type="caution">
    <text evidence="3">The sequence shown here is derived from an EMBL/GenBank/DDBJ whole genome shotgun (WGS) entry which is preliminary data.</text>
</comment>
<dbReference type="CDD" id="cd17470">
    <property type="entry name" value="T3SS_Flik_C"/>
    <property type="match status" value="1"/>
</dbReference>
<protein>
    <submittedName>
        <fullName evidence="3">Flagellar hook-length control protein FliK</fullName>
    </submittedName>
</protein>
<feature type="compositionally biased region" description="Gly residues" evidence="1">
    <location>
        <begin position="426"/>
        <end position="435"/>
    </location>
</feature>
<reference evidence="3" key="1">
    <citation type="submission" date="2021-07" db="EMBL/GenBank/DDBJ databases">
        <title>Shinella sp. nov., a novel member of the genus Shinella from water.</title>
        <authorList>
            <person name="Deng Y."/>
        </authorList>
    </citation>
    <scope>NUCLEOTIDE SEQUENCE</scope>
    <source>
        <strain evidence="3">CPCC 100929</strain>
    </source>
</reference>
<gene>
    <name evidence="3" type="ORF">GB927_029105</name>
</gene>
<feature type="compositionally biased region" description="Basic and acidic residues" evidence="1">
    <location>
        <begin position="124"/>
        <end position="140"/>
    </location>
</feature>
<evidence type="ECO:0000259" key="2">
    <source>
        <dbReference type="Pfam" id="PF02120"/>
    </source>
</evidence>
<dbReference type="InterPro" id="IPR038610">
    <property type="entry name" value="FliK-like_C_sf"/>
</dbReference>
<sequence length="472" mass="48126">MSTIGSGVLGVVQGHAPTKGKAAHGLSAGASEEGGFASAVASISGREGDSGRKGARLSLSIGAGEPEGEKTDETRVKLGRRDGAALNEALRNKAGADVPEEDAVPFEEKAAALLETAGRHGRKTQGEGRNTDKVSARNTDEPAADDAEATTDTAEAAPANTDVGNLLEMLAAPNAVTNGAAAKAGVAGAVQDVKTQTGGKGQAKAEARADATAVKADATAAVDGADAGEVPQSDTDQLFRLIRADGKGRDLDMKLSDAGERATFRDANPTGVKGETVTVVDARRYIGLAQTGNAGAVTSAITQDPQWAASLSATGGLSHSEAAATGKVVNTLKIQMHPIELGLVTATLRLHGDALVVSLQVETGEAYRQLTDDQDAIVRALRGQGFAVDQVTVQLSPADKSANGQQGDSQNQQQQQQFSNPQAREGGNGRQGGGEQQARNFAREGMSHEGNTSENAPGLAGGQPQRTGGVYL</sequence>
<evidence type="ECO:0000313" key="4">
    <source>
        <dbReference type="Proteomes" id="UP000996601"/>
    </source>
</evidence>
<feature type="domain" description="Flagellar hook-length control protein-like C-terminal" evidence="2">
    <location>
        <begin position="321"/>
        <end position="397"/>
    </location>
</feature>
<keyword evidence="3" id="KW-0966">Cell projection</keyword>
<evidence type="ECO:0000256" key="1">
    <source>
        <dbReference type="SAM" id="MobiDB-lite"/>
    </source>
</evidence>
<organism evidence="3 4">
    <name type="scientific">Shinella lacus</name>
    <dbReference type="NCBI Taxonomy" id="2654216"/>
    <lineage>
        <taxon>Bacteria</taxon>
        <taxon>Pseudomonadati</taxon>
        <taxon>Pseudomonadota</taxon>
        <taxon>Alphaproteobacteria</taxon>
        <taxon>Hyphomicrobiales</taxon>
        <taxon>Rhizobiaceae</taxon>
        <taxon>Shinella</taxon>
    </lineage>
</organism>
<keyword evidence="3" id="KW-0282">Flagellum</keyword>
<feature type="region of interest" description="Disordered" evidence="1">
    <location>
        <begin position="399"/>
        <end position="472"/>
    </location>
</feature>
<feature type="region of interest" description="Disordered" evidence="1">
    <location>
        <begin position="116"/>
        <end position="156"/>
    </location>
</feature>
<dbReference type="RefSeq" id="WP_256120726.1">
    <property type="nucleotide sequence ID" value="NZ_WHSB02000017.1"/>
</dbReference>
<keyword evidence="4" id="KW-1185">Reference proteome</keyword>
<dbReference type="InterPro" id="IPR021136">
    <property type="entry name" value="Flagellar_hook_control-like_C"/>
</dbReference>
<evidence type="ECO:0000313" key="3">
    <source>
        <dbReference type="EMBL" id="MCQ4634125.1"/>
    </source>
</evidence>
<feature type="region of interest" description="Disordered" evidence="1">
    <location>
        <begin position="42"/>
        <end position="74"/>
    </location>
</feature>
<dbReference type="EMBL" id="WHSB02000017">
    <property type="protein sequence ID" value="MCQ4634125.1"/>
    <property type="molecule type" value="Genomic_DNA"/>
</dbReference>
<keyword evidence="3" id="KW-0969">Cilium</keyword>
<feature type="compositionally biased region" description="Low complexity" evidence="1">
    <location>
        <begin position="403"/>
        <end position="425"/>
    </location>
</feature>
<proteinExistence type="predicted"/>
<dbReference type="Pfam" id="PF02120">
    <property type="entry name" value="Flg_hook"/>
    <property type="match status" value="1"/>
</dbReference>
<dbReference type="Proteomes" id="UP000996601">
    <property type="component" value="Unassembled WGS sequence"/>
</dbReference>